<proteinExistence type="predicted"/>
<dbReference type="SUPFAM" id="SSF55729">
    <property type="entry name" value="Acyl-CoA N-acyltransferases (Nat)"/>
    <property type="match status" value="1"/>
</dbReference>
<name>A0A6J5PB14_9CAUD</name>
<sequence length="163" mass="18017">MSEIHVRVGTPEDVHSFMGLCLQGSEENGFVLPDPQKLLAEVWPALNRDGGICGVIGAPGSDHFEGGILMRTCKLWYSDQVVLEERGVFVHPEYRSAKGGRARKLCEFAKEAAAKLEMPLMIGILSNHRTEGKVRLYERIFGKPAGSYWLYGAETGVTNKAEH</sequence>
<evidence type="ECO:0000313" key="2">
    <source>
        <dbReference type="EMBL" id="CAB4210960.1"/>
    </source>
</evidence>
<protein>
    <recommendedName>
        <fullName evidence="3">N-acetyltransferase domain-containing protein</fullName>
    </recommendedName>
</protein>
<gene>
    <name evidence="2" type="ORF">UFOVP1413_64</name>
    <name evidence="1" type="ORF">UFOVP893_40</name>
</gene>
<evidence type="ECO:0000313" key="1">
    <source>
        <dbReference type="EMBL" id="CAB4169060.1"/>
    </source>
</evidence>
<dbReference type="EMBL" id="LR796841">
    <property type="protein sequence ID" value="CAB4169060.1"/>
    <property type="molecule type" value="Genomic_DNA"/>
</dbReference>
<dbReference type="InterPro" id="IPR016181">
    <property type="entry name" value="Acyl_CoA_acyltransferase"/>
</dbReference>
<evidence type="ECO:0008006" key="3">
    <source>
        <dbReference type="Google" id="ProtNLM"/>
    </source>
</evidence>
<accession>A0A6J5PB14</accession>
<reference evidence="1" key="1">
    <citation type="submission" date="2020-05" db="EMBL/GenBank/DDBJ databases">
        <authorList>
            <person name="Chiriac C."/>
            <person name="Salcher M."/>
            <person name="Ghai R."/>
            <person name="Kavagutti S V."/>
        </authorList>
    </citation>
    <scope>NUCLEOTIDE SEQUENCE</scope>
</reference>
<dbReference type="EMBL" id="LR797364">
    <property type="protein sequence ID" value="CAB4210960.1"/>
    <property type="molecule type" value="Genomic_DNA"/>
</dbReference>
<dbReference type="Gene3D" id="3.40.630.30">
    <property type="match status" value="1"/>
</dbReference>
<organism evidence="1">
    <name type="scientific">uncultured Caudovirales phage</name>
    <dbReference type="NCBI Taxonomy" id="2100421"/>
    <lineage>
        <taxon>Viruses</taxon>
        <taxon>Duplodnaviria</taxon>
        <taxon>Heunggongvirae</taxon>
        <taxon>Uroviricota</taxon>
        <taxon>Caudoviricetes</taxon>
        <taxon>Peduoviridae</taxon>
        <taxon>Maltschvirus</taxon>
        <taxon>Maltschvirus maltsch</taxon>
    </lineage>
</organism>